<dbReference type="EMBL" id="CP001731">
    <property type="protein sequence ID" value="ADB87206.1"/>
    <property type="molecule type" value="Genomic_DNA"/>
</dbReference>
<dbReference type="Proteomes" id="UP000001404">
    <property type="component" value="Chromosome"/>
</dbReference>
<accession>D2PBY6</accession>
<feature type="transmembrane region" description="Helical" evidence="1">
    <location>
        <begin position="108"/>
        <end position="129"/>
    </location>
</feature>
<keyword evidence="1" id="KW-0812">Transmembrane</keyword>
<dbReference type="RefSeq" id="WP_012952877.1">
    <property type="nucleotide sequence ID" value="NC_013769.1"/>
</dbReference>
<reference evidence="3" key="1">
    <citation type="journal article" date="2009" name="Proc. Natl. Acad. Sci. U.S.A.">
        <title>Biogeography of the Sulfolobus islandicus pan-genome.</title>
        <authorList>
            <person name="Reno M.L."/>
            <person name="Held N.L."/>
            <person name="Fields C.J."/>
            <person name="Burke P.V."/>
            <person name="Whitaker R.J."/>
        </authorList>
    </citation>
    <scope>NUCLEOTIDE SEQUENCE [LARGE SCALE GENOMIC DNA]</scope>
    <source>
        <strain evidence="3">L.D.8.5 / Lassen #2</strain>
    </source>
</reference>
<gene>
    <name evidence="2" type="ordered locus">LD85_1539</name>
</gene>
<organism evidence="2 3">
    <name type="scientific">Saccharolobus islandicus (strain L.D.8.5 / Lassen #2)</name>
    <name type="common">Sulfolobus islandicus</name>
    <dbReference type="NCBI Taxonomy" id="425944"/>
    <lineage>
        <taxon>Archaea</taxon>
        <taxon>Thermoproteota</taxon>
        <taxon>Thermoprotei</taxon>
        <taxon>Sulfolobales</taxon>
        <taxon>Sulfolobaceae</taxon>
        <taxon>Saccharolobus</taxon>
    </lineage>
</organism>
<proteinExistence type="predicted"/>
<name>D2PBY6_SACI9</name>
<feature type="transmembrane region" description="Helical" evidence="1">
    <location>
        <begin position="7"/>
        <end position="32"/>
    </location>
</feature>
<evidence type="ECO:0000256" key="1">
    <source>
        <dbReference type="SAM" id="Phobius"/>
    </source>
</evidence>
<feature type="transmembrane region" description="Helical" evidence="1">
    <location>
        <begin position="82"/>
        <end position="102"/>
    </location>
</feature>
<evidence type="ECO:0000313" key="2">
    <source>
        <dbReference type="EMBL" id="ADB87206.1"/>
    </source>
</evidence>
<keyword evidence="1" id="KW-1133">Transmembrane helix</keyword>
<keyword evidence="1" id="KW-0472">Membrane</keyword>
<sequence>MVSIKKIIGGILIAVGVFFFAIGILGAVLMANEYGMELVLFGSMTLGVLPLAGGILLYMSAGGKGKIAEGKSSGGYGAANRAFLQFIGLFSLILGLIIFVGGLLEGKILPALVALAIAIGGGYAAYYPYKRMANFVGRPAAFRDVFYDEKGLYYDIPGKPYLFTWGEIKEYKILSVTEIDTNPNSLSVQILPIGALPISFAKYIAWRKIDPEYASTGIMKIGTVQFIKKDGSSIILTHVLNPYRLIPIFDKYIKENNEKKAYHM</sequence>
<evidence type="ECO:0000313" key="3">
    <source>
        <dbReference type="Proteomes" id="UP000001404"/>
    </source>
</evidence>
<dbReference type="KEGG" id="sii:LD85_1539"/>
<protein>
    <submittedName>
        <fullName evidence="2">Uncharacterized protein</fullName>
    </submittedName>
</protein>
<feature type="transmembrane region" description="Helical" evidence="1">
    <location>
        <begin position="38"/>
        <end position="61"/>
    </location>
</feature>
<dbReference type="HOGENOM" id="CLU_091964_0_0_2"/>
<dbReference type="AlphaFoldDB" id="D2PBY6"/>